<dbReference type="Gene3D" id="3.50.30.30">
    <property type="match status" value="1"/>
</dbReference>
<evidence type="ECO:0000256" key="10">
    <source>
        <dbReference type="SAM" id="MobiDB-lite"/>
    </source>
</evidence>
<feature type="active site" description="Charge relay system" evidence="8 9">
    <location>
        <position position="201"/>
    </location>
</feature>
<evidence type="ECO:0008006" key="16">
    <source>
        <dbReference type="Google" id="ProtNLM"/>
    </source>
</evidence>
<keyword evidence="7 9" id="KW-0720">Serine protease</keyword>
<reference evidence="14" key="1">
    <citation type="journal article" date="2020" name="Fungal Divers.">
        <title>Resolving the Mortierellaceae phylogeny through synthesis of multi-gene phylogenetics and phylogenomics.</title>
        <authorList>
            <person name="Vandepol N."/>
            <person name="Liber J."/>
            <person name="Desiro A."/>
            <person name="Na H."/>
            <person name="Kennedy M."/>
            <person name="Barry K."/>
            <person name="Grigoriev I.V."/>
            <person name="Miller A.N."/>
            <person name="O'Donnell K."/>
            <person name="Stajich J.E."/>
            <person name="Bonito G."/>
        </authorList>
    </citation>
    <scope>NUCLEOTIDE SEQUENCE</scope>
    <source>
        <strain evidence="14">NVP60</strain>
    </source>
</reference>
<evidence type="ECO:0000256" key="11">
    <source>
        <dbReference type="SAM" id="SignalP"/>
    </source>
</evidence>
<dbReference type="Proteomes" id="UP000823405">
    <property type="component" value="Unassembled WGS sequence"/>
</dbReference>
<accession>A0A9P6RDT9</accession>
<proteinExistence type="inferred from homology"/>
<evidence type="ECO:0000256" key="2">
    <source>
        <dbReference type="ARBA" id="ARBA00022512"/>
    </source>
</evidence>
<dbReference type="InterPro" id="IPR034187">
    <property type="entry name" value="Peptidases_S8_5"/>
</dbReference>
<keyword evidence="3" id="KW-0964">Secreted</keyword>
<evidence type="ECO:0000313" key="14">
    <source>
        <dbReference type="EMBL" id="KAG0316529.1"/>
    </source>
</evidence>
<dbReference type="PANTHER" id="PTHR43806">
    <property type="entry name" value="PEPTIDASE S8"/>
    <property type="match status" value="1"/>
</dbReference>
<dbReference type="InterPro" id="IPR023827">
    <property type="entry name" value="Peptidase_S8_Asp-AS"/>
</dbReference>
<dbReference type="OrthoDB" id="10256524at2759"/>
<dbReference type="AlphaFoldDB" id="A0A9P6RDT9"/>
<feature type="compositionally biased region" description="Basic and acidic residues" evidence="10">
    <location>
        <begin position="1078"/>
        <end position="1088"/>
    </location>
</feature>
<dbReference type="InterPro" id="IPR046450">
    <property type="entry name" value="PA_dom_sf"/>
</dbReference>
<evidence type="ECO:0000256" key="8">
    <source>
        <dbReference type="PIRSR" id="PIRSR615500-1"/>
    </source>
</evidence>
<keyword evidence="6 9" id="KW-0378">Hydrolase</keyword>
<evidence type="ECO:0000256" key="1">
    <source>
        <dbReference type="ARBA" id="ARBA00011073"/>
    </source>
</evidence>
<feature type="signal peptide" evidence="11">
    <location>
        <begin position="1"/>
        <end position="18"/>
    </location>
</feature>
<dbReference type="EMBL" id="JAAAIN010000298">
    <property type="protein sequence ID" value="KAG0316529.1"/>
    <property type="molecule type" value="Genomic_DNA"/>
</dbReference>
<evidence type="ECO:0000259" key="13">
    <source>
        <dbReference type="Pfam" id="PF02225"/>
    </source>
</evidence>
<dbReference type="PRINTS" id="PR00723">
    <property type="entry name" value="SUBTILISIN"/>
</dbReference>
<evidence type="ECO:0000256" key="6">
    <source>
        <dbReference type="ARBA" id="ARBA00022801"/>
    </source>
</evidence>
<feature type="region of interest" description="Disordered" evidence="10">
    <location>
        <begin position="1018"/>
        <end position="1042"/>
    </location>
</feature>
<dbReference type="SUPFAM" id="SSF52743">
    <property type="entry name" value="Subtilisin-like"/>
    <property type="match status" value="1"/>
</dbReference>
<evidence type="ECO:0000256" key="5">
    <source>
        <dbReference type="ARBA" id="ARBA00022729"/>
    </source>
</evidence>
<feature type="active site" description="Charge relay system" evidence="8 9">
    <location>
        <position position="515"/>
    </location>
</feature>
<evidence type="ECO:0000259" key="12">
    <source>
        <dbReference type="Pfam" id="PF00082"/>
    </source>
</evidence>
<feature type="compositionally biased region" description="Acidic residues" evidence="10">
    <location>
        <begin position="1102"/>
        <end position="1114"/>
    </location>
</feature>
<dbReference type="PROSITE" id="PS00136">
    <property type="entry name" value="SUBTILASE_ASP"/>
    <property type="match status" value="1"/>
</dbReference>
<dbReference type="Gene3D" id="3.40.50.200">
    <property type="entry name" value="Peptidase S8/S53 domain"/>
    <property type="match status" value="2"/>
</dbReference>
<feature type="region of interest" description="Disordered" evidence="10">
    <location>
        <begin position="814"/>
        <end position="837"/>
    </location>
</feature>
<dbReference type="PROSITE" id="PS00137">
    <property type="entry name" value="SUBTILASE_HIS"/>
    <property type="match status" value="1"/>
</dbReference>
<dbReference type="InterPro" id="IPR022398">
    <property type="entry name" value="Peptidase_S8_His-AS"/>
</dbReference>
<dbReference type="PANTHER" id="PTHR43806:SF66">
    <property type="entry name" value="SERIN ENDOPEPTIDASE"/>
    <property type="match status" value="1"/>
</dbReference>
<gene>
    <name evidence="14" type="ORF">BGZ97_006703</name>
</gene>
<feature type="domain" description="PA" evidence="13">
    <location>
        <begin position="351"/>
        <end position="431"/>
    </location>
</feature>
<evidence type="ECO:0000256" key="3">
    <source>
        <dbReference type="ARBA" id="ARBA00022525"/>
    </source>
</evidence>
<dbReference type="PROSITE" id="PS51892">
    <property type="entry name" value="SUBTILASE"/>
    <property type="match status" value="1"/>
</dbReference>
<name>A0A9P6RDT9_9FUNG</name>
<dbReference type="SUPFAM" id="SSF52025">
    <property type="entry name" value="PA domain"/>
    <property type="match status" value="1"/>
</dbReference>
<feature type="region of interest" description="Disordered" evidence="10">
    <location>
        <begin position="922"/>
        <end position="945"/>
    </location>
</feature>
<dbReference type="GO" id="GO:0004252">
    <property type="term" value="F:serine-type endopeptidase activity"/>
    <property type="evidence" value="ECO:0007669"/>
    <property type="project" value="UniProtKB-UniRule"/>
</dbReference>
<evidence type="ECO:0000256" key="9">
    <source>
        <dbReference type="PROSITE-ProRule" id="PRU01240"/>
    </source>
</evidence>
<comment type="caution">
    <text evidence="14">The sequence shown here is derived from an EMBL/GenBank/DDBJ whole genome shotgun (WGS) entry which is preliminary data.</text>
</comment>
<dbReference type="Pfam" id="PF00082">
    <property type="entry name" value="Peptidase_S8"/>
    <property type="match status" value="1"/>
</dbReference>
<feature type="domain" description="Peptidase S8/S53" evidence="12">
    <location>
        <begin position="143"/>
        <end position="536"/>
    </location>
</feature>
<sequence length="1188" mass="127011">MMVTMVLLSSTVVRVVDAAKMDVMNLPPSHLDLCPDAYLFEFTSEPGTVAAEEDVNQFKVMIASMKSASIRHEFGYLFNGISAHVPNEDDLLLLIDLKAVLAVTPLTIVSAPKQVQPRQNALVTSALNMTGVSRVHAELGLTGQGVKVGIIDTGIDYSHPALGGCFGPGCKVEFGYDFVGNNYTGKNTPVPSKDPMDCAGHGSHVAGIIGASDEVVMGVAPKVVLGAYRVLGCNGSSNDDVIIAALERAAKDKMDVINLSIGEPNGWPGNPVSKVINRMQSKGIMITVSQGNENTQGLFSTNYVSVGGGVMAVASFINTRTLLTSFTIPLAPDHYFLFKRPEILGLNRALPLVAQLNGTELGNGCDPFKDDLTGKAVLVLRGGCLFAMKAKNALDKGAAGIMFVNNLPESLSADIGSTKILSGAMSQRDGQLVFSYLKSITPSPEGGTLTGETTAAFSENPTAFVNPAGGTMSTFSSYGLDNELHIKPDIGAPGENIYSTWPVVNGSYTTLSGTSMASPHLAGALALAIERLRNLDAKGVVGDSSSSTTNTLHLTAAHIQRIYSTFKNTAEPAYVFRNHAKYDILADPDTKVLGTDAKRDPGAALPLAQRGPGDGGEGRAYVESVAKQGSGMVNIYRALTSLTYKLNPGMAASGETGGVVVPPISLTNVFPPMLELNDTAAAKLESSGKGRGGQTRYITISNYGPNTVRYELSHISAEGLHELSMENKGTKLRNSDIYNVTKSNDKDVDDVIFAEARATVEFGNSQVVLVPGGGGQKRVRVTIFPPTGIPEDQHWIYSGYIVVHAVDSESARGSTELGEGISTDSNPAGDYSSSSTSSPLLDAIHVSYAGVVGSMKTLPIFLRPTEEEMNINNQTVLCQMMSSADNKTDFVYSFNGTDFPILTFCLQNPTQFLVMDLISAPPEQQQQQERDNNNNDPDGTVDPEDYKVLGRVASNEHLSRSIATSIVTAVQFDGTLDLGDGHGRNQSREFVATGESSTLRRGPGLDLVYGMRAQAVEEGGGSSLQSQGSRDQMLSDGVSGRDARLLERRSGFGIEERSVVKRKVPHSDEDVGGPDSDNINHDDDEGKNNGKSKMKSQKEASEIDDAKEEGDDEEAQSRNDHLLRNYKKKAKLAAPNADPSKIQMVVPNGRYRLRIRALRMSGDPDKAEGYDYWITRTFTIQRLESSLG</sequence>
<feature type="active site" description="Charge relay system" evidence="8 9">
    <location>
        <position position="152"/>
    </location>
</feature>
<comment type="similarity">
    <text evidence="1 9">Belongs to the peptidase S8 family.</text>
</comment>
<keyword evidence="5 11" id="KW-0732">Signal</keyword>
<dbReference type="Pfam" id="PF02225">
    <property type="entry name" value="PA"/>
    <property type="match status" value="1"/>
</dbReference>
<dbReference type="InterPro" id="IPR015500">
    <property type="entry name" value="Peptidase_S8_subtilisin-rel"/>
</dbReference>
<keyword evidence="2" id="KW-0134">Cell wall</keyword>
<feature type="region of interest" description="Disordered" evidence="10">
    <location>
        <begin position="596"/>
        <end position="617"/>
    </location>
</feature>
<feature type="compositionally biased region" description="Basic and acidic residues" evidence="10">
    <location>
        <begin position="1057"/>
        <end position="1069"/>
    </location>
</feature>
<feature type="region of interest" description="Disordered" evidence="10">
    <location>
        <begin position="1057"/>
        <end position="1120"/>
    </location>
</feature>
<dbReference type="InterPro" id="IPR050131">
    <property type="entry name" value="Peptidase_S8_subtilisin-like"/>
</dbReference>
<dbReference type="GO" id="GO:0006508">
    <property type="term" value="P:proteolysis"/>
    <property type="evidence" value="ECO:0007669"/>
    <property type="project" value="UniProtKB-KW"/>
</dbReference>
<feature type="chain" id="PRO_5040384527" description="Subtilisin-like protein" evidence="11">
    <location>
        <begin position="19"/>
        <end position="1188"/>
    </location>
</feature>
<dbReference type="CDD" id="cd07489">
    <property type="entry name" value="Peptidases_S8_5"/>
    <property type="match status" value="1"/>
</dbReference>
<organism evidence="14 15">
    <name type="scientific">Linnemannia gamsii</name>
    <dbReference type="NCBI Taxonomy" id="64522"/>
    <lineage>
        <taxon>Eukaryota</taxon>
        <taxon>Fungi</taxon>
        <taxon>Fungi incertae sedis</taxon>
        <taxon>Mucoromycota</taxon>
        <taxon>Mortierellomycotina</taxon>
        <taxon>Mortierellomycetes</taxon>
        <taxon>Mortierellales</taxon>
        <taxon>Mortierellaceae</taxon>
        <taxon>Linnemannia</taxon>
    </lineage>
</organism>
<protein>
    <recommendedName>
        <fullName evidence="16">Subtilisin-like protein</fullName>
    </recommendedName>
</protein>
<evidence type="ECO:0000256" key="4">
    <source>
        <dbReference type="ARBA" id="ARBA00022670"/>
    </source>
</evidence>
<dbReference type="InterPro" id="IPR000209">
    <property type="entry name" value="Peptidase_S8/S53_dom"/>
</dbReference>
<evidence type="ECO:0000256" key="7">
    <source>
        <dbReference type="ARBA" id="ARBA00022825"/>
    </source>
</evidence>
<dbReference type="InterPro" id="IPR003137">
    <property type="entry name" value="PA_domain"/>
</dbReference>
<keyword evidence="15" id="KW-1185">Reference proteome</keyword>
<evidence type="ECO:0000313" key="15">
    <source>
        <dbReference type="Proteomes" id="UP000823405"/>
    </source>
</evidence>
<keyword evidence="4 9" id="KW-0645">Protease</keyword>
<dbReference type="InterPro" id="IPR036852">
    <property type="entry name" value="Peptidase_S8/S53_dom_sf"/>
</dbReference>
<dbReference type="GO" id="GO:0005615">
    <property type="term" value="C:extracellular space"/>
    <property type="evidence" value="ECO:0007669"/>
    <property type="project" value="TreeGrafter"/>
</dbReference>